<dbReference type="Proteomes" id="UP000663836">
    <property type="component" value="Unassembled WGS sequence"/>
</dbReference>
<reference evidence="1" key="1">
    <citation type="submission" date="2021-02" db="EMBL/GenBank/DDBJ databases">
        <authorList>
            <person name="Nowell W R."/>
        </authorList>
    </citation>
    <scope>NUCLEOTIDE SEQUENCE</scope>
</reference>
<gene>
    <name evidence="1" type="ORF">JBS370_LOCUS28955</name>
</gene>
<evidence type="ECO:0000313" key="1">
    <source>
        <dbReference type="EMBL" id="CAF4049401.1"/>
    </source>
</evidence>
<accession>A0A819RKI9</accession>
<evidence type="ECO:0000313" key="2">
    <source>
        <dbReference type="Proteomes" id="UP000663836"/>
    </source>
</evidence>
<dbReference type="EMBL" id="CAJOBD010006032">
    <property type="protein sequence ID" value="CAF4049401.1"/>
    <property type="molecule type" value="Genomic_DNA"/>
</dbReference>
<protein>
    <submittedName>
        <fullName evidence="1">Uncharacterized protein</fullName>
    </submittedName>
</protein>
<sequence>MVQLPMLVVNLSTQIDTVLQATPPLMQLQQTSSTYHLVNTPGLIQTATAVDLRAYDSYSSATINPPSIYSRWQFIQSHLQYQQHGYGQSDADYGGAPLLTPQCTLNDVIPTVYTYEAPAG</sequence>
<organism evidence="1 2">
    <name type="scientific">Rotaria sordida</name>
    <dbReference type="NCBI Taxonomy" id="392033"/>
    <lineage>
        <taxon>Eukaryota</taxon>
        <taxon>Metazoa</taxon>
        <taxon>Spiralia</taxon>
        <taxon>Gnathifera</taxon>
        <taxon>Rotifera</taxon>
        <taxon>Eurotatoria</taxon>
        <taxon>Bdelloidea</taxon>
        <taxon>Philodinida</taxon>
        <taxon>Philodinidae</taxon>
        <taxon>Rotaria</taxon>
    </lineage>
</organism>
<proteinExistence type="predicted"/>
<dbReference type="AlphaFoldDB" id="A0A819RKI9"/>
<comment type="caution">
    <text evidence="1">The sequence shown here is derived from an EMBL/GenBank/DDBJ whole genome shotgun (WGS) entry which is preliminary data.</text>
</comment>
<name>A0A819RKI9_9BILA</name>